<dbReference type="RefSeq" id="XP_038048386.1">
    <property type="nucleotide sequence ID" value="XM_038192458.1"/>
</dbReference>
<evidence type="ECO:0000256" key="2">
    <source>
        <dbReference type="SAM" id="Phobius"/>
    </source>
</evidence>
<dbReference type="GeneID" id="119722373"/>
<dbReference type="OMA" id="ANIGGWV"/>
<evidence type="ECO:0000313" key="3">
    <source>
        <dbReference type="EnsemblMetazoa" id="XP_038048378.1"/>
    </source>
</evidence>
<dbReference type="OrthoDB" id="10237063at2759"/>
<keyword evidence="2" id="KW-0812">Transmembrane</keyword>
<sequence length="258" mass="27910">MYPALFQRPRDKAADTRPTMPRHHGHHHAAHHHHHAHHNRHHHHNVHHHTHVSSMGTPMGAHVVGGRVGTPMGSVVGLGACLGTFGFFFLFSGIMMMSFGFNFAMGLGIVGCIFFILGLSLMMACVVFCRRGRMQQQQQIALNQQGVTTLVYGQPGAQPQIVQPVQPGAPPIIQPQGPGATIMYGPGGQVAYQPQIQPGIQPPPQQYPATIPYPQQDPSAMTPKPYPSTDSTAPPPTYEDAVNSESIPEKDNSGPAMV</sequence>
<feature type="region of interest" description="Disordered" evidence="1">
    <location>
        <begin position="193"/>
        <end position="258"/>
    </location>
</feature>
<evidence type="ECO:0000313" key="4">
    <source>
        <dbReference type="Proteomes" id="UP000887568"/>
    </source>
</evidence>
<keyword evidence="4" id="KW-1185">Reference proteome</keyword>
<proteinExistence type="predicted"/>
<name>A0A913Z9C4_PATMI</name>
<dbReference type="EnsemblMetazoa" id="XM_038192458.1">
    <property type="protein sequence ID" value="XP_038048386.1"/>
    <property type="gene ID" value="LOC119722373"/>
</dbReference>
<organism evidence="3 4">
    <name type="scientific">Patiria miniata</name>
    <name type="common">Bat star</name>
    <name type="synonym">Asterina miniata</name>
    <dbReference type="NCBI Taxonomy" id="46514"/>
    <lineage>
        <taxon>Eukaryota</taxon>
        <taxon>Metazoa</taxon>
        <taxon>Echinodermata</taxon>
        <taxon>Eleutherozoa</taxon>
        <taxon>Asterozoa</taxon>
        <taxon>Asteroidea</taxon>
        <taxon>Valvatacea</taxon>
        <taxon>Valvatida</taxon>
        <taxon>Asterinidae</taxon>
        <taxon>Patiria</taxon>
    </lineage>
</organism>
<accession>A0A913Z9C4</accession>
<feature type="transmembrane region" description="Helical" evidence="2">
    <location>
        <begin position="103"/>
        <end position="129"/>
    </location>
</feature>
<dbReference type="RefSeq" id="XP_038048378.1">
    <property type="nucleotide sequence ID" value="XM_038192450.1"/>
</dbReference>
<feature type="transmembrane region" description="Helical" evidence="2">
    <location>
        <begin position="75"/>
        <end position="97"/>
    </location>
</feature>
<feature type="region of interest" description="Disordered" evidence="1">
    <location>
        <begin position="1"/>
        <end position="54"/>
    </location>
</feature>
<reference evidence="3" key="1">
    <citation type="submission" date="2022-11" db="UniProtKB">
        <authorList>
            <consortium name="EnsemblMetazoa"/>
        </authorList>
    </citation>
    <scope>IDENTIFICATION</scope>
</reference>
<dbReference type="Proteomes" id="UP000887568">
    <property type="component" value="Unplaced"/>
</dbReference>
<keyword evidence="2" id="KW-1133">Transmembrane helix</keyword>
<protein>
    <submittedName>
        <fullName evidence="3">Uncharacterized protein</fullName>
    </submittedName>
</protein>
<keyword evidence="2" id="KW-0472">Membrane</keyword>
<feature type="compositionally biased region" description="Basic residues" evidence="1">
    <location>
        <begin position="20"/>
        <end position="51"/>
    </location>
</feature>
<dbReference type="AlphaFoldDB" id="A0A913Z9C4"/>
<evidence type="ECO:0000256" key="1">
    <source>
        <dbReference type="SAM" id="MobiDB-lite"/>
    </source>
</evidence>
<dbReference type="EnsemblMetazoa" id="XM_038192450.1">
    <property type="protein sequence ID" value="XP_038048378.1"/>
    <property type="gene ID" value="LOC119722373"/>
</dbReference>